<evidence type="ECO:0000313" key="3">
    <source>
        <dbReference type="EMBL" id="AZS84619.1"/>
    </source>
</evidence>
<evidence type="ECO:0000313" key="5">
    <source>
        <dbReference type="Proteomes" id="UP000271291"/>
    </source>
</evidence>
<dbReference type="Gene3D" id="3.40.50.300">
    <property type="entry name" value="P-loop containing nucleotide triphosphate hydrolases"/>
    <property type="match status" value="1"/>
</dbReference>
<sequence>MNTGIRRPSDGAVPGAAVAAVDAAVVRITQGPDAVGTGFFVLPGWVLTCGHVHDPADPRPLRVHWQGRELPVRATVGPAPGTPPDLLLLNVGHTDHPVLPLGPSGYGIFGFYAYGHQWEDRGYRGYPTSGRVTGATTYHGRPGSPEPPQRLLVLNDAAIRPGISGGPVHSLVDDRVVGVVKRSNPDGGGYAVPVEEAEALRPGLLEENAAAVDRAGGGGRRSAAVSGYLMNLQREHSYVTFANLERDVRLDEVYVTLTLASDTLDGTAFSRRSGGDVQFTPDGAQEKRDSRRDRGSPQPRTRQPNAPLGELLAAPCATVLGEPGAGKTTLLRHLLVRTCRGELFGGDLPVFVRIASLTEEPECLRAYLRGAYPAVADELLTACATGRAVFFLDGLDEAPAPLQRRVAEEIRRLLAAQNRFYVSCRTVAFPRGLLPGTFRTFECVGFSRGQRARFLARWFEDRPAVAHDIERQIDVNPALTKFGQNPLMLSLLSAAQRDGDEVYVPRQRTELYAVLLDVLLTGRESVDGGCPPLLKRSFLSWLALELMHLRRESFGEEEFYALWGRFVAGRPAGAAPATTPYQLLSTLTERDAVLLRGPGGRYGFLHLTFQEYFAARALSGRPDGSDLALGRCHDPRWEEVVRLYTGMLGPDDAERFVTRIAFAPDGEPRSVEALTLAARCASDGLPEAAPVCDDLVDALLPVAFGPGSPLAVEAAHALAALAAAFPEYVGAVADRLYGAHRPPRHLFLRYVDFLGLVAGEVAGEVLAEMLRRLTETDPTTSGRPVGAAFDLEGHVLCAVEVIEALGRCGRPESVPLLAPLLDHPMSAVSGAAGQALTEIPLGPETGPLLAGPDGTLRGRLRAPLAMRVTSPASVRETMRGLFVDAPDPVGQLAIRHAVDPEWVEGDGPFHARLLHDATDDHARANLLSLTSLGVYAEDTEPLLETALDGGAQERLRVAALAFLLRCRPARTQPLIAGLLDEGDPTLVRAAFAALGRTGNTQAHALLLERSLRPGHDWLIDLCLRLFCQVPAPVCRGWLRTVRTSRCGPDDGERLRLALLCSSALRDPSVLPSLAALLRTPGPAGLVDRVTAYRALARLEHPRAEGLLLRALSEEDDPTATVQGIEALGTLRTPGAEEALLGYLDPATWPPSWPARTPDPGQGEQRPSDQRVLAAAVALARTGTPRAIGLLEALSGRRTESAGLRRVAYEAVRTIRYSAQEE</sequence>
<dbReference type="Proteomes" id="UP000271291">
    <property type="component" value="Chromosome"/>
</dbReference>
<keyword evidence="6" id="KW-1185">Reference proteome</keyword>
<dbReference type="RefSeq" id="WP_127177519.1">
    <property type="nucleotide sequence ID" value="NZ_CP029078.1"/>
</dbReference>
<dbReference type="Pfam" id="PF13365">
    <property type="entry name" value="Trypsin_2"/>
    <property type="match status" value="1"/>
</dbReference>
<dbReference type="OrthoDB" id="135105at2"/>
<dbReference type="InterPro" id="IPR004155">
    <property type="entry name" value="PBS_lyase_HEAT"/>
</dbReference>
<organism evidence="3 5">
    <name type="scientific">Streptomyces griseoviridis</name>
    <dbReference type="NCBI Taxonomy" id="45398"/>
    <lineage>
        <taxon>Bacteria</taxon>
        <taxon>Bacillati</taxon>
        <taxon>Actinomycetota</taxon>
        <taxon>Actinomycetes</taxon>
        <taxon>Kitasatosporales</taxon>
        <taxon>Streptomycetaceae</taxon>
        <taxon>Streptomyces</taxon>
    </lineage>
</organism>
<evidence type="ECO:0000313" key="4">
    <source>
        <dbReference type="EMBL" id="QCN88525.1"/>
    </source>
</evidence>
<feature type="region of interest" description="Disordered" evidence="1">
    <location>
        <begin position="270"/>
        <end position="308"/>
    </location>
</feature>
<feature type="region of interest" description="Disordered" evidence="1">
    <location>
        <begin position="1148"/>
        <end position="1168"/>
    </location>
</feature>
<dbReference type="InterPro" id="IPR043504">
    <property type="entry name" value="Peptidase_S1_PA_chymotrypsin"/>
</dbReference>
<dbReference type="Proteomes" id="UP000501753">
    <property type="component" value="Chromosome"/>
</dbReference>
<protein>
    <submittedName>
        <fullName evidence="3">NACHT domain-containing protein</fullName>
    </submittedName>
</protein>
<dbReference type="PANTHER" id="PTHR46844:SF1">
    <property type="entry name" value="SLR5058 PROTEIN"/>
    <property type="match status" value="1"/>
</dbReference>
<dbReference type="InterPro" id="IPR016024">
    <property type="entry name" value="ARM-type_fold"/>
</dbReference>
<dbReference type="EMBL" id="CP029078">
    <property type="protein sequence ID" value="QCN88525.1"/>
    <property type="molecule type" value="Genomic_DNA"/>
</dbReference>
<evidence type="ECO:0000256" key="1">
    <source>
        <dbReference type="SAM" id="MobiDB-lite"/>
    </source>
</evidence>
<feature type="domain" description="NACHT" evidence="2">
    <location>
        <begin position="319"/>
        <end position="461"/>
    </location>
</feature>
<dbReference type="Gene3D" id="2.40.10.10">
    <property type="entry name" value="Trypsin-like serine proteases"/>
    <property type="match status" value="2"/>
</dbReference>
<dbReference type="InterPro" id="IPR027417">
    <property type="entry name" value="P-loop_NTPase"/>
</dbReference>
<feature type="compositionally biased region" description="Basic and acidic residues" evidence="1">
    <location>
        <begin position="284"/>
        <end position="295"/>
    </location>
</feature>
<dbReference type="Gene3D" id="1.25.10.10">
    <property type="entry name" value="Leucine-rich Repeat Variant"/>
    <property type="match status" value="1"/>
</dbReference>
<dbReference type="KEGG" id="sgd:ELQ87_10225"/>
<gene>
    <name evidence="4" type="ORF">DDJ31_29080</name>
    <name evidence="3" type="ORF">ELQ87_10225</name>
</gene>
<name>A0A3S9ZAF1_STRGD</name>
<reference evidence="4 6" key="1">
    <citation type="submission" date="2018-04" db="EMBL/GenBank/DDBJ databases">
        <title>Complete genome sequences of Streptomyces griseoviridis K61 and characterization of antagonistic properties of biological control agents.</title>
        <authorList>
            <person name="Mariita R.M."/>
            <person name="Sello J.K."/>
        </authorList>
    </citation>
    <scope>NUCLEOTIDE SEQUENCE [LARGE SCALE GENOMIC DNA]</scope>
    <source>
        <strain evidence="4 6">K61</strain>
    </source>
</reference>
<dbReference type="AlphaFoldDB" id="A0A3S9ZAF1"/>
<dbReference type="SUPFAM" id="SSF48371">
    <property type="entry name" value="ARM repeat"/>
    <property type="match status" value="1"/>
</dbReference>
<reference evidence="3 5" key="2">
    <citation type="submission" date="2018-12" db="EMBL/GenBank/DDBJ databases">
        <title>Streptomyces griseoviridis F1-27 complete genome.</title>
        <authorList>
            <person name="Mariita R.M."/>
            <person name="Sello J.K."/>
        </authorList>
    </citation>
    <scope>NUCLEOTIDE SEQUENCE [LARGE SCALE GENOMIC DNA]</scope>
    <source>
        <strain evidence="3 5">F1-27</strain>
    </source>
</reference>
<dbReference type="EMBL" id="CP034687">
    <property type="protein sequence ID" value="AZS84619.1"/>
    <property type="molecule type" value="Genomic_DNA"/>
</dbReference>
<dbReference type="InterPro" id="IPR007111">
    <property type="entry name" value="NACHT_NTPase"/>
</dbReference>
<dbReference type="Pfam" id="PF05729">
    <property type="entry name" value="NACHT"/>
    <property type="match status" value="1"/>
</dbReference>
<accession>A0A3S9ZAF1</accession>
<evidence type="ECO:0000313" key="6">
    <source>
        <dbReference type="Proteomes" id="UP000501753"/>
    </source>
</evidence>
<evidence type="ECO:0000259" key="2">
    <source>
        <dbReference type="Pfam" id="PF05729"/>
    </source>
</evidence>
<dbReference type="InterPro" id="IPR011989">
    <property type="entry name" value="ARM-like"/>
</dbReference>
<dbReference type="SUPFAM" id="SSF52540">
    <property type="entry name" value="P-loop containing nucleoside triphosphate hydrolases"/>
    <property type="match status" value="1"/>
</dbReference>
<dbReference type="SMART" id="SM00567">
    <property type="entry name" value="EZ_HEAT"/>
    <property type="match status" value="6"/>
</dbReference>
<dbReference type="InterPro" id="IPR009003">
    <property type="entry name" value="Peptidase_S1_PA"/>
</dbReference>
<proteinExistence type="predicted"/>
<dbReference type="SUPFAM" id="SSF50494">
    <property type="entry name" value="Trypsin-like serine proteases"/>
    <property type="match status" value="1"/>
</dbReference>
<dbReference type="PANTHER" id="PTHR46844">
    <property type="entry name" value="SLR5058 PROTEIN"/>
    <property type="match status" value="1"/>
</dbReference>